<dbReference type="InterPro" id="IPR000089">
    <property type="entry name" value="Biotin_lipoyl"/>
</dbReference>
<dbReference type="HAMAP" id="MF_00272">
    <property type="entry name" value="GcvH"/>
    <property type="match status" value="1"/>
</dbReference>
<organism evidence="7 8">
    <name type="scientific">Patiria miniata</name>
    <name type="common">Bat star</name>
    <name type="synonym">Asterina miniata</name>
    <dbReference type="NCBI Taxonomy" id="46514"/>
    <lineage>
        <taxon>Eukaryota</taxon>
        <taxon>Metazoa</taxon>
        <taxon>Echinodermata</taxon>
        <taxon>Eleutherozoa</taxon>
        <taxon>Asterozoa</taxon>
        <taxon>Asteroidea</taxon>
        <taxon>Valvatacea</taxon>
        <taxon>Valvatida</taxon>
        <taxon>Asterinidae</taxon>
        <taxon>Patiria</taxon>
    </lineage>
</organism>
<keyword evidence="2 4" id="KW-0450">Lipoyl</keyword>
<feature type="domain" description="Lipoyl-binding" evidence="6">
    <location>
        <begin position="81"/>
        <end position="163"/>
    </location>
</feature>
<dbReference type="NCBIfam" id="NF002270">
    <property type="entry name" value="PRK01202.1"/>
    <property type="match status" value="1"/>
</dbReference>
<dbReference type="GO" id="GO:0005829">
    <property type="term" value="C:cytosol"/>
    <property type="evidence" value="ECO:0007669"/>
    <property type="project" value="TreeGrafter"/>
</dbReference>
<dbReference type="CDD" id="cd06848">
    <property type="entry name" value="GCS_H"/>
    <property type="match status" value="1"/>
</dbReference>
<dbReference type="OrthoDB" id="10264154at2759"/>
<dbReference type="InterPro" id="IPR002930">
    <property type="entry name" value="GCV_H"/>
</dbReference>
<dbReference type="PROSITE" id="PS50968">
    <property type="entry name" value="BIOTINYL_LIPOYL"/>
    <property type="match status" value="1"/>
</dbReference>
<proteinExistence type="inferred from homology"/>
<evidence type="ECO:0000256" key="3">
    <source>
        <dbReference type="ARBA" id="ARBA00022946"/>
    </source>
</evidence>
<dbReference type="InterPro" id="IPR017453">
    <property type="entry name" value="GCV_H_sub"/>
</dbReference>
<dbReference type="CTD" id="2653"/>
<dbReference type="GO" id="GO:0005739">
    <property type="term" value="C:mitochondrion"/>
    <property type="evidence" value="ECO:0007669"/>
    <property type="project" value="UniProtKB-SubCell"/>
</dbReference>
<dbReference type="PANTHER" id="PTHR11715">
    <property type="entry name" value="GLYCINE CLEAVAGE SYSTEM H PROTEIN"/>
    <property type="match status" value="1"/>
</dbReference>
<comment type="subunit">
    <text evidence="5">The glycine cleavage system is composed of four proteins: P, T, L and H.</text>
</comment>
<dbReference type="Gene3D" id="2.40.50.100">
    <property type="match status" value="1"/>
</dbReference>
<keyword evidence="3 5" id="KW-0809">Transit peptide</keyword>
<dbReference type="GO" id="GO:0005960">
    <property type="term" value="C:glycine cleavage complex"/>
    <property type="evidence" value="ECO:0007669"/>
    <property type="project" value="UniProtKB-UniRule"/>
</dbReference>
<dbReference type="InterPro" id="IPR033753">
    <property type="entry name" value="GCV_H/Fam206"/>
</dbReference>
<comment type="similarity">
    <text evidence="1 5">Belongs to the GcvH family.</text>
</comment>
<protein>
    <recommendedName>
        <fullName evidence="5">Glycine cleavage system H protein</fullName>
    </recommendedName>
</protein>
<feature type="modified residue" description="N6-lipoyllysine" evidence="4">
    <location>
        <position position="122"/>
    </location>
</feature>
<dbReference type="NCBIfam" id="TIGR00527">
    <property type="entry name" value="gcvH"/>
    <property type="match status" value="1"/>
</dbReference>
<comment type="function">
    <text evidence="5">The H protein shuttles the methylamine group of glycine from the P protein to the T protein.</text>
</comment>
<dbReference type="OMA" id="GPCLPWP"/>
<evidence type="ECO:0000256" key="2">
    <source>
        <dbReference type="ARBA" id="ARBA00022823"/>
    </source>
</evidence>
<dbReference type="RefSeq" id="XP_038069928.1">
    <property type="nucleotide sequence ID" value="XM_038214000.1"/>
</dbReference>
<reference evidence="7" key="1">
    <citation type="submission" date="2022-11" db="UniProtKB">
        <authorList>
            <consortium name="EnsemblMetazoa"/>
        </authorList>
    </citation>
    <scope>IDENTIFICATION</scope>
</reference>
<evidence type="ECO:0000256" key="1">
    <source>
        <dbReference type="ARBA" id="ARBA00009249"/>
    </source>
</evidence>
<dbReference type="GO" id="GO:0009249">
    <property type="term" value="P:protein lipoylation"/>
    <property type="evidence" value="ECO:0007669"/>
    <property type="project" value="TreeGrafter"/>
</dbReference>
<evidence type="ECO:0000313" key="8">
    <source>
        <dbReference type="Proteomes" id="UP000887568"/>
    </source>
</evidence>
<evidence type="ECO:0000313" key="7">
    <source>
        <dbReference type="EnsemblMetazoa" id="XP_038069928.1"/>
    </source>
</evidence>
<name>A0A914B1Y8_PATMI</name>
<dbReference type="PANTHER" id="PTHR11715:SF3">
    <property type="entry name" value="GLYCINE CLEAVAGE SYSTEM H PROTEIN-RELATED"/>
    <property type="match status" value="1"/>
</dbReference>
<evidence type="ECO:0000256" key="5">
    <source>
        <dbReference type="RuleBase" id="RU364055"/>
    </source>
</evidence>
<dbReference type="GO" id="GO:0019464">
    <property type="term" value="P:glycine decarboxylation via glycine cleavage system"/>
    <property type="evidence" value="ECO:0007669"/>
    <property type="project" value="UniProtKB-UniRule"/>
</dbReference>
<comment type="subcellular location">
    <subcellularLocation>
        <location evidence="5">Mitochondrion</location>
    </subcellularLocation>
</comment>
<evidence type="ECO:0000256" key="4">
    <source>
        <dbReference type="PIRSR" id="PIRSR617453-50"/>
    </source>
</evidence>
<dbReference type="PROSITE" id="PS00189">
    <property type="entry name" value="LIPOYL"/>
    <property type="match status" value="1"/>
</dbReference>
<dbReference type="InterPro" id="IPR003016">
    <property type="entry name" value="2-oxoA_DH_lipoyl-BS"/>
</dbReference>
<dbReference type="AlphaFoldDB" id="A0A914B1Y8"/>
<sequence length="189" mass="20639">MSCPRLLQQSASLCSRVCRAAVLTTRPNFTKVGLALARQQLLPFCRQGQTPREFSCTSAVNADRLFSKDHEWLLPDDAKKTATIGISDHAQEALGDIVFIELPEVGAKFAQSDSFGVVESVKAASDLYALIDGEITEVNDALSQTPELVNSDPLGAGWMIKMTIANPAQLNDLMTEDAYQDFLSETKEE</sequence>
<keyword evidence="5" id="KW-0496">Mitochondrion</keyword>
<dbReference type="EnsemblMetazoa" id="XM_038214000.1">
    <property type="protein sequence ID" value="XP_038069928.1"/>
    <property type="gene ID" value="LOC119739168"/>
</dbReference>
<accession>A0A914B1Y8</accession>
<dbReference type="SUPFAM" id="SSF51230">
    <property type="entry name" value="Single hybrid motif"/>
    <property type="match status" value="1"/>
</dbReference>
<dbReference type="GeneID" id="119739168"/>
<comment type="cofactor">
    <cofactor evidence="5">
        <name>(R)-lipoate</name>
        <dbReference type="ChEBI" id="CHEBI:83088"/>
    </cofactor>
    <text evidence="5">Binds 1 lipoyl cofactor covalently.</text>
</comment>
<evidence type="ECO:0000259" key="6">
    <source>
        <dbReference type="PROSITE" id="PS50968"/>
    </source>
</evidence>
<dbReference type="Proteomes" id="UP000887568">
    <property type="component" value="Unplaced"/>
</dbReference>
<keyword evidence="8" id="KW-1185">Reference proteome</keyword>
<dbReference type="InterPro" id="IPR011053">
    <property type="entry name" value="Single_hybrid_motif"/>
</dbReference>
<dbReference type="Pfam" id="PF01597">
    <property type="entry name" value="GCV_H"/>
    <property type="match status" value="1"/>
</dbReference>